<dbReference type="NCBIfam" id="TIGR00671">
    <property type="entry name" value="baf"/>
    <property type="match status" value="1"/>
</dbReference>
<evidence type="ECO:0000313" key="18">
    <source>
        <dbReference type="Proteomes" id="UP001161160"/>
    </source>
</evidence>
<dbReference type="Gene3D" id="3.30.420.40">
    <property type="match status" value="2"/>
</dbReference>
<comment type="catalytic activity">
    <reaction evidence="1 16">
        <text>(R)-pantothenate + ATP = (R)-4'-phosphopantothenate + ADP + H(+)</text>
        <dbReference type="Rhea" id="RHEA:16373"/>
        <dbReference type="ChEBI" id="CHEBI:10986"/>
        <dbReference type="ChEBI" id="CHEBI:15378"/>
        <dbReference type="ChEBI" id="CHEBI:29032"/>
        <dbReference type="ChEBI" id="CHEBI:30616"/>
        <dbReference type="ChEBI" id="CHEBI:456216"/>
        <dbReference type="EC" id="2.7.1.33"/>
    </reaction>
</comment>
<evidence type="ECO:0000256" key="5">
    <source>
        <dbReference type="ARBA" id="ARBA00011738"/>
    </source>
</evidence>
<evidence type="ECO:0000256" key="3">
    <source>
        <dbReference type="ARBA" id="ARBA00004496"/>
    </source>
</evidence>
<keyword evidence="8 16" id="KW-0808">Transferase</keyword>
<evidence type="ECO:0000256" key="13">
    <source>
        <dbReference type="ARBA" id="ARBA00022993"/>
    </source>
</evidence>
<comment type="subcellular location">
    <subcellularLocation>
        <location evidence="3 16">Cytoplasm</location>
    </subcellularLocation>
</comment>
<dbReference type="GO" id="GO:0005737">
    <property type="term" value="C:cytoplasm"/>
    <property type="evidence" value="ECO:0007669"/>
    <property type="project" value="UniProtKB-SubCell"/>
</dbReference>
<feature type="binding site" evidence="16">
    <location>
        <position position="141"/>
    </location>
    <ligand>
        <name>ATP</name>
        <dbReference type="ChEBI" id="CHEBI:30616"/>
    </ligand>
</feature>
<dbReference type="RefSeq" id="WP_076024375.1">
    <property type="nucleotide sequence ID" value="NZ_JARXVV010000003.1"/>
</dbReference>
<dbReference type="GO" id="GO:0015937">
    <property type="term" value="P:coenzyme A biosynthetic process"/>
    <property type="evidence" value="ECO:0007669"/>
    <property type="project" value="UniProtKB-UniRule"/>
</dbReference>
<comment type="cofactor">
    <cofactor evidence="16">
        <name>NH4(+)</name>
        <dbReference type="ChEBI" id="CHEBI:28938"/>
    </cofactor>
    <cofactor evidence="16">
        <name>K(+)</name>
        <dbReference type="ChEBI" id="CHEBI:29103"/>
    </cofactor>
    <text evidence="16">A monovalent cation. Ammonium or potassium.</text>
</comment>
<dbReference type="EMBL" id="JARXYA010000001">
    <property type="protein sequence ID" value="MDH6502798.1"/>
    <property type="molecule type" value="Genomic_DNA"/>
</dbReference>
<gene>
    <name evidence="16" type="primary">coaX</name>
    <name evidence="17" type="ORF">M2127_000081</name>
</gene>
<evidence type="ECO:0000256" key="6">
    <source>
        <dbReference type="ARBA" id="ARBA00012102"/>
    </source>
</evidence>
<protein>
    <recommendedName>
        <fullName evidence="15 16">Type III pantothenate kinase</fullName>
        <ecNumber evidence="6 16">2.7.1.33</ecNumber>
    </recommendedName>
    <alternativeName>
        <fullName evidence="16">PanK-III</fullName>
    </alternativeName>
    <alternativeName>
        <fullName evidence="16">Pantothenic acid kinase</fullName>
    </alternativeName>
</protein>
<dbReference type="CDD" id="cd24015">
    <property type="entry name" value="ASKHA_NBD_PanK-III"/>
    <property type="match status" value="1"/>
</dbReference>
<comment type="cofactor">
    <cofactor evidence="2">
        <name>K(+)</name>
        <dbReference type="ChEBI" id="CHEBI:29103"/>
    </cofactor>
</comment>
<keyword evidence="11 16" id="KW-0067">ATP-binding</keyword>
<evidence type="ECO:0000256" key="10">
    <source>
        <dbReference type="ARBA" id="ARBA00022777"/>
    </source>
</evidence>
<evidence type="ECO:0000256" key="1">
    <source>
        <dbReference type="ARBA" id="ARBA00001206"/>
    </source>
</evidence>
<dbReference type="GO" id="GO:0004594">
    <property type="term" value="F:pantothenate kinase activity"/>
    <property type="evidence" value="ECO:0007669"/>
    <property type="project" value="UniProtKB-UniRule"/>
</dbReference>
<organism evidence="17 18">
    <name type="scientific">Polynucleobacter sphagniphilus</name>
    <dbReference type="NCBI Taxonomy" id="1743169"/>
    <lineage>
        <taxon>Bacteria</taxon>
        <taxon>Pseudomonadati</taxon>
        <taxon>Pseudomonadota</taxon>
        <taxon>Betaproteobacteria</taxon>
        <taxon>Burkholderiales</taxon>
        <taxon>Burkholderiaceae</taxon>
        <taxon>Polynucleobacter</taxon>
    </lineage>
</organism>
<keyword evidence="12 16" id="KW-0630">Potassium</keyword>
<feature type="binding site" evidence="16">
    <location>
        <begin position="8"/>
        <end position="15"/>
    </location>
    <ligand>
        <name>ATP</name>
        <dbReference type="ChEBI" id="CHEBI:30616"/>
    </ligand>
</feature>
<feature type="active site" description="Proton acceptor" evidence="16">
    <location>
        <position position="118"/>
    </location>
</feature>
<evidence type="ECO:0000256" key="9">
    <source>
        <dbReference type="ARBA" id="ARBA00022741"/>
    </source>
</evidence>
<keyword evidence="9 16" id="KW-0547">Nucleotide-binding</keyword>
<comment type="function">
    <text evidence="16">Catalyzes the phosphorylation of pantothenate (Pan), the first step in CoA biosynthesis.</text>
</comment>
<keyword evidence="13 16" id="KW-0173">Coenzyme A biosynthesis</keyword>
<keyword evidence="18" id="KW-1185">Reference proteome</keyword>
<comment type="similarity">
    <text evidence="14 16">Belongs to the type III pantothenate kinase family.</text>
</comment>
<dbReference type="InterPro" id="IPR004619">
    <property type="entry name" value="Type_III_PanK"/>
</dbReference>
<keyword evidence="10 16" id="KW-0418">Kinase</keyword>
<evidence type="ECO:0000256" key="7">
    <source>
        <dbReference type="ARBA" id="ARBA00022490"/>
    </source>
</evidence>
<evidence type="ECO:0000256" key="12">
    <source>
        <dbReference type="ARBA" id="ARBA00022958"/>
    </source>
</evidence>
<dbReference type="AlphaFoldDB" id="A0AA43M5Y9"/>
<evidence type="ECO:0000256" key="4">
    <source>
        <dbReference type="ARBA" id="ARBA00005225"/>
    </source>
</evidence>
<comment type="subunit">
    <text evidence="5 16">Homodimer.</text>
</comment>
<sequence length="273" mass="29257">MSLYLVFDVGNTRLKWAAVESTQNPADRQKKGWAYSGSISTKLLASADHRTELADYIAKTIPKPDAIGFCCVAGSEAIANLQSLFPQWNDVSWKQLQGDSIYPGIRTLYADPVKLGADRWAAVIGARALATSNTLVISAGTATTIDLLGSNGVHYGGWIMPGLALMQESLHTNTAQLPLVESDPRQAQSGGFGLSTTEAIGFGCEAAQFGAITRAVQLAKEINHPIERIWIDGGNAPILAKQLDLLAKQCGLLIEPIEGLVLRGIWAWLLKAS</sequence>
<feature type="binding site" evidence="16">
    <location>
        <position position="109"/>
    </location>
    <ligand>
        <name>substrate</name>
    </ligand>
</feature>
<name>A0AA43M5Y9_9BURK</name>
<dbReference type="Pfam" id="PF03309">
    <property type="entry name" value="Pan_kinase"/>
    <property type="match status" value="1"/>
</dbReference>
<evidence type="ECO:0000256" key="11">
    <source>
        <dbReference type="ARBA" id="ARBA00022840"/>
    </source>
</evidence>
<dbReference type="Proteomes" id="UP001161160">
    <property type="component" value="Unassembled WGS sequence"/>
</dbReference>
<accession>A0AA43M5Y9</accession>
<evidence type="ECO:0000256" key="2">
    <source>
        <dbReference type="ARBA" id="ARBA00001958"/>
    </source>
</evidence>
<dbReference type="PANTHER" id="PTHR34265">
    <property type="entry name" value="TYPE III PANTOTHENATE KINASE"/>
    <property type="match status" value="1"/>
</dbReference>
<dbReference type="GO" id="GO:0005524">
    <property type="term" value="F:ATP binding"/>
    <property type="evidence" value="ECO:0007669"/>
    <property type="project" value="UniProtKB-UniRule"/>
</dbReference>
<feature type="binding site" evidence="16">
    <location>
        <position position="196"/>
    </location>
    <ligand>
        <name>substrate</name>
    </ligand>
</feature>
<comment type="caution">
    <text evidence="17">The sequence shown here is derived from an EMBL/GenBank/DDBJ whole genome shotgun (WGS) entry which is preliminary data.</text>
</comment>
<keyword evidence="7 16" id="KW-0963">Cytoplasm</keyword>
<dbReference type="InterPro" id="IPR043129">
    <property type="entry name" value="ATPase_NBD"/>
</dbReference>
<evidence type="ECO:0000256" key="14">
    <source>
        <dbReference type="ARBA" id="ARBA00038036"/>
    </source>
</evidence>
<evidence type="ECO:0000256" key="8">
    <source>
        <dbReference type="ARBA" id="ARBA00022679"/>
    </source>
</evidence>
<proteinExistence type="inferred from homology"/>
<evidence type="ECO:0000313" key="17">
    <source>
        <dbReference type="EMBL" id="MDH6502798.1"/>
    </source>
</evidence>
<dbReference type="PANTHER" id="PTHR34265:SF1">
    <property type="entry name" value="TYPE III PANTOTHENATE KINASE"/>
    <property type="match status" value="1"/>
</dbReference>
<evidence type="ECO:0000256" key="15">
    <source>
        <dbReference type="ARBA" id="ARBA00040883"/>
    </source>
</evidence>
<dbReference type="SUPFAM" id="SSF53067">
    <property type="entry name" value="Actin-like ATPase domain"/>
    <property type="match status" value="2"/>
</dbReference>
<comment type="caution">
    <text evidence="16">Lacks conserved residue(s) required for the propagation of feature annotation.</text>
</comment>
<feature type="binding site" evidence="16">
    <location>
        <begin position="116"/>
        <end position="119"/>
    </location>
    <ligand>
        <name>substrate</name>
    </ligand>
</feature>
<dbReference type="EC" id="2.7.1.33" evidence="6 16"/>
<dbReference type="HAMAP" id="MF_01274">
    <property type="entry name" value="Pantothen_kinase_3"/>
    <property type="match status" value="1"/>
</dbReference>
<comment type="pathway">
    <text evidence="4 16">Cofactor biosynthesis; coenzyme A biosynthesis; CoA from (R)-pantothenate: step 1/5.</text>
</comment>
<evidence type="ECO:0000256" key="16">
    <source>
        <dbReference type="HAMAP-Rule" id="MF_01274"/>
    </source>
</evidence>
<reference evidence="17" key="1">
    <citation type="submission" date="2023-04" db="EMBL/GenBank/DDBJ databases">
        <title>Genome Encyclopedia of Bacteria and Archaea VI: Functional Genomics of Type Strains.</title>
        <authorList>
            <person name="Whitman W."/>
        </authorList>
    </citation>
    <scope>NUCLEOTIDE SEQUENCE</scope>
    <source>
        <strain evidence="17">Enz.4-51</strain>
    </source>
</reference>